<sequence>MDAFAALSLASTLMRFAEYGSKLLSQAPKLYEPAYGTLTDSIDVDVLVRDLLSLKQSLQRQAPTRYAPAKHTTDTENYKALEALCARCMGAAQDLLAHLSRLKTKPKATKQHLPQKKAKAQPDKWRSLLGADGLEALDNQQQPAMMEFRAWVGFHTALSAVWNRQEMEALEDSLWHVRKDIQFQMLASIRGALGQLAGQRSQTSHELKRFATRMLDSFYKSEEAFIYQMQLQSQRLLQLDESDNDDDDDDDDLFGISVGDILHGVGSLQTPEHARNCKEPRVTNLRVENELRTVISETCVLESLSFATMVDRRESVEKAHARTFDWIYKDAENAQVPWSNFVDWLRHGDGIYWINGKVGCGKSTLMRYLYENKTTQQKLATWAAGRPCEVYSFFFWNSGGEHQKSQLGLLRSLLFDILQRHRSLMHQVMPDVWGVWSARADAALEERLPYDSSFLPPEPETLTVDALSEIFQKVLEHLGKSTKLCFFIDGLDEYGADYSDIIRLTTQCAVIRNVKFCLSSRPLRVFEESFAGLPTLRLQDLTHCDLSHYVLDCLYRHPRMQQLSQPQAAEVSHMIQEVVAKSQGVFLWVKLVVRSLVHGLPTHCSIASIRHQVYDLPGELDDLYTYIIAQKDYKRAAQILQIFITARKLSPEKITLLQLSFADEEDESLAEESPMLKITIDEKASRCQSMNFRLKSICAGLLESHDTKYSSMAPDGKVLFLHRTVSDWIAKPDVWAELLAQTANTSFSPSLALLKSCILHLKGLDVRPARPFDMRIVANAVVFAKDAETEIGAGFPRLFDQLDLVATYQWRLGDCAAVYEVDDSSDTSSNTAEAPSEERGSPSETPEQLHSYLQSYRASVMASQSGVFGTVNRGTRQSLSRPSRATPAFSQNELAASYMSYKETRFGGTAREEPKDAAPTPQKVGTGHEHWSFCLEIPGLIPMKAATSFYNVASLAGMKYYVATKNASANVLDHDVGHHLLMQTVAPPTAMPDTGIDPERVETLLAGGAGPNFAYQGQTPWEAVLAAAASHFVCTQEQDVAAATLRYIEGCENWIKVMEAFLRHDADPYAEVKLRDVEDRPIVSLCALLESHVPRFLEHEAFSLMKLLLEKRREVDRKQTGRQKKAQGIDIEAKTPVSSAEWPNSWIPIRNSVV</sequence>
<dbReference type="EMBL" id="AZHF01000004">
    <property type="protein sequence ID" value="OAA76684.1"/>
    <property type="molecule type" value="Genomic_DNA"/>
</dbReference>
<dbReference type="PANTHER" id="PTHR10039">
    <property type="entry name" value="AMELOGENIN"/>
    <property type="match status" value="1"/>
</dbReference>
<gene>
    <name evidence="5" type="ORF">LEL_06368</name>
</gene>
<dbReference type="Pfam" id="PF24883">
    <property type="entry name" value="NPHP3_N"/>
    <property type="match status" value="1"/>
</dbReference>
<dbReference type="Proteomes" id="UP000076881">
    <property type="component" value="Unassembled WGS sequence"/>
</dbReference>
<dbReference type="STRING" id="1081108.A0A168GML3"/>
<feature type="region of interest" description="Disordered" evidence="2">
    <location>
        <begin position="906"/>
        <end position="925"/>
    </location>
</feature>
<evidence type="ECO:0000259" key="4">
    <source>
        <dbReference type="Pfam" id="PF25053"/>
    </source>
</evidence>
<dbReference type="InterPro" id="IPR056884">
    <property type="entry name" value="NPHP3-like_N"/>
</dbReference>
<evidence type="ECO:0000259" key="3">
    <source>
        <dbReference type="Pfam" id="PF24883"/>
    </source>
</evidence>
<dbReference type="Gene3D" id="3.40.50.300">
    <property type="entry name" value="P-loop containing nucleotide triphosphate hydrolases"/>
    <property type="match status" value="1"/>
</dbReference>
<reference evidence="5 6" key="1">
    <citation type="journal article" date="2016" name="Genome Biol. Evol.">
        <title>Divergent and convergent evolution of fungal pathogenicity.</title>
        <authorList>
            <person name="Shang Y."/>
            <person name="Xiao G."/>
            <person name="Zheng P."/>
            <person name="Cen K."/>
            <person name="Zhan S."/>
            <person name="Wang C."/>
        </authorList>
    </citation>
    <scope>NUCLEOTIDE SEQUENCE [LARGE SCALE GENOMIC DNA]</scope>
    <source>
        <strain evidence="5 6">RCEF 1005</strain>
    </source>
</reference>
<feature type="domain" description="DUF7791" evidence="4">
    <location>
        <begin position="634"/>
        <end position="766"/>
    </location>
</feature>
<keyword evidence="6" id="KW-1185">Reference proteome</keyword>
<dbReference type="SUPFAM" id="SSF52540">
    <property type="entry name" value="P-loop containing nucleoside triphosphate hydrolases"/>
    <property type="match status" value="1"/>
</dbReference>
<feature type="region of interest" description="Disordered" evidence="2">
    <location>
        <begin position="823"/>
        <end position="849"/>
    </location>
</feature>
<feature type="domain" description="Nephrocystin 3-like N-terminal" evidence="3">
    <location>
        <begin position="339"/>
        <end position="521"/>
    </location>
</feature>
<protein>
    <submittedName>
        <fullName evidence="5">Uncharacterized protein</fullName>
    </submittedName>
</protein>
<evidence type="ECO:0000313" key="5">
    <source>
        <dbReference type="EMBL" id="OAA76684.1"/>
    </source>
</evidence>
<organism evidence="5 6">
    <name type="scientific">Akanthomyces lecanii RCEF 1005</name>
    <dbReference type="NCBI Taxonomy" id="1081108"/>
    <lineage>
        <taxon>Eukaryota</taxon>
        <taxon>Fungi</taxon>
        <taxon>Dikarya</taxon>
        <taxon>Ascomycota</taxon>
        <taxon>Pezizomycotina</taxon>
        <taxon>Sordariomycetes</taxon>
        <taxon>Hypocreomycetidae</taxon>
        <taxon>Hypocreales</taxon>
        <taxon>Cordycipitaceae</taxon>
        <taxon>Akanthomyces</taxon>
        <taxon>Cordyceps confragosa</taxon>
    </lineage>
</organism>
<comment type="caution">
    <text evidence="5">The sequence shown here is derived from an EMBL/GenBank/DDBJ whole genome shotgun (WGS) entry which is preliminary data.</text>
</comment>
<feature type="compositionally biased region" description="Basic and acidic residues" evidence="2">
    <location>
        <begin position="906"/>
        <end position="916"/>
    </location>
</feature>
<evidence type="ECO:0000256" key="2">
    <source>
        <dbReference type="SAM" id="MobiDB-lite"/>
    </source>
</evidence>
<proteinExistence type="predicted"/>
<dbReference type="AlphaFoldDB" id="A0A168GML3"/>
<dbReference type="OrthoDB" id="443402at2759"/>
<name>A0A168GML3_CORDF</name>
<dbReference type="InterPro" id="IPR056693">
    <property type="entry name" value="DUF7791"/>
</dbReference>
<dbReference type="Pfam" id="PF25053">
    <property type="entry name" value="DUF7791"/>
    <property type="match status" value="1"/>
</dbReference>
<dbReference type="InterPro" id="IPR027417">
    <property type="entry name" value="P-loop_NTPase"/>
</dbReference>
<accession>A0A168GML3</accession>
<keyword evidence="1" id="KW-0677">Repeat</keyword>
<evidence type="ECO:0000256" key="1">
    <source>
        <dbReference type="ARBA" id="ARBA00022737"/>
    </source>
</evidence>
<dbReference type="PANTHER" id="PTHR10039:SF5">
    <property type="entry name" value="NACHT DOMAIN-CONTAINING PROTEIN"/>
    <property type="match status" value="1"/>
</dbReference>
<evidence type="ECO:0000313" key="6">
    <source>
        <dbReference type="Proteomes" id="UP000076881"/>
    </source>
</evidence>